<feature type="transmembrane region" description="Helical" evidence="10">
    <location>
        <begin position="232"/>
        <end position="252"/>
    </location>
</feature>
<accession>A0ABW0TR12</accession>
<dbReference type="CDD" id="cd00082">
    <property type="entry name" value="HisKA"/>
    <property type="match status" value="1"/>
</dbReference>
<dbReference type="Gene3D" id="3.30.565.10">
    <property type="entry name" value="Histidine kinase-like ATPase, C-terminal domain"/>
    <property type="match status" value="2"/>
</dbReference>
<dbReference type="InterPro" id="IPR008979">
    <property type="entry name" value="Galactose-bd-like_sf"/>
</dbReference>
<dbReference type="EC" id="2.7.13.3" evidence="2"/>
<dbReference type="SMART" id="SM00387">
    <property type="entry name" value="HATPase_c"/>
    <property type="match status" value="2"/>
</dbReference>
<dbReference type="PANTHER" id="PTHR43547:SF2">
    <property type="entry name" value="HYBRID SIGNAL TRANSDUCTION HISTIDINE KINASE C"/>
    <property type="match status" value="1"/>
</dbReference>
<dbReference type="PROSITE" id="PS50109">
    <property type="entry name" value="HIS_KIN"/>
    <property type="match status" value="2"/>
</dbReference>
<dbReference type="CDD" id="cd17574">
    <property type="entry name" value="REC_OmpR"/>
    <property type="match status" value="1"/>
</dbReference>
<dbReference type="Pfam" id="PF02518">
    <property type="entry name" value="HATPase_c"/>
    <property type="match status" value="2"/>
</dbReference>
<feature type="transmembrane region" description="Helical" evidence="10">
    <location>
        <begin position="355"/>
        <end position="376"/>
    </location>
</feature>
<name>A0ABW0TR12_9BACL</name>
<evidence type="ECO:0000256" key="4">
    <source>
        <dbReference type="ARBA" id="ARBA00022679"/>
    </source>
</evidence>
<dbReference type="SUPFAM" id="SSF47384">
    <property type="entry name" value="Homodimeric domain of signal transducing histidine kinase"/>
    <property type="match status" value="1"/>
</dbReference>
<evidence type="ECO:0000256" key="3">
    <source>
        <dbReference type="ARBA" id="ARBA00022553"/>
    </source>
</evidence>
<dbReference type="EMBL" id="JBHSNO010000016">
    <property type="protein sequence ID" value="MFC5591732.1"/>
    <property type="molecule type" value="Genomic_DNA"/>
</dbReference>
<dbReference type="InterPro" id="IPR004358">
    <property type="entry name" value="Sig_transdc_His_kin-like_C"/>
</dbReference>
<feature type="domain" description="Response regulatory" evidence="12">
    <location>
        <begin position="676"/>
        <end position="792"/>
    </location>
</feature>
<dbReference type="Pfam" id="PF06580">
    <property type="entry name" value="His_kinase"/>
    <property type="match status" value="1"/>
</dbReference>
<dbReference type="RefSeq" id="WP_381439896.1">
    <property type="nucleotide sequence ID" value="NZ_JBHSNO010000016.1"/>
</dbReference>
<sequence>MSKSKINQTKYILVLVVIFGILTSLRLLWAVYHAPAEQPLAQNGLMDLRGYDLTEDQTIVLDGEWSFYPDKLVDPGEIDKTIGNPSQNAKDASHQFGTYHLTILVDEHSVADEVYSIRIPSTSTASALFINGHLKGESGVVATDIDRHQGKGNPYVVSFFAKKNKIDIVLHVSNFDTSQGIAINKSIKFGTHDAIAKEQHFTDILMAGIVITLLLYSIYSLLIYLFIHRANILLFFAFGFLLPGIDELITYNSASMGWLPLNYEWSFKFKELVYLGAALFLIQIMEVLLPNFQQYKRFWWFNLFYGLCAIAIIVFPLNTLIQVNVAFFILYIISFLSVVSLALKEYFQYKDESFFIAIVVTSTTSGIVWGLIKVVSGMEIPFYPFDYLFAFLGFAFFWFRRFYRQNRRVVELVDELKRADLLKDEFLTSSAKKLWNPLNKMTTIAQTLQNQDSLTPKEKNNLEHLINIGRSMSFTLNDLLDFTRLNENMIQVHPKSINIHAVIFGVFDLLHYLADGKQIKLTSTVPTDFPHVVADESRLIQIFFNLLENAIKYTECGNVRVHAKVLNDLAIICIEDTGIGMDEKTQENVMSAYGRGIEDDEGLGLGLNVSKKLIELHGGSLQIQSELRKGTKFIFTLPLAPGQNGIDGEINRQHHDISTEKKDSDEEQQCSTNKNHILVVDDDPSNLKVIAEIFPPEQYQVITETRGTEALKLLHVVEWDLIIIDVMMPYMSGYELTKLIRARYSLTELPILLLTSRNDTADVNIGLSSGANDYVAKPINWLELKSRSIALIDLKKSISEKQYMESAWLQAQIRPHFLFNTLNTIASLSTLDTDRMVNLLSEFGNYLHSSFKEDNLNRVIPLEEELELVKSYLYIESERFGDRLQVKWEIDENIIVEVPPLSIQTLVENAVLHGVLKKGSTGTVCIQITRQEEFTKVAILDDGVGMNREQVSRILDDENRAGTGIGLLNTDKRLKRIFGKGLKIQSSPSWGTTVEFRIPHEGTSS</sequence>
<dbReference type="Proteomes" id="UP001596109">
    <property type="component" value="Unassembled WGS sequence"/>
</dbReference>
<evidence type="ECO:0000256" key="8">
    <source>
        <dbReference type="ARBA" id="ARBA00023012"/>
    </source>
</evidence>
<dbReference type="PROSITE" id="PS50110">
    <property type="entry name" value="RESPONSE_REGULATORY"/>
    <property type="match status" value="1"/>
</dbReference>
<comment type="caution">
    <text evidence="13">The sequence shown here is derived from an EMBL/GenBank/DDBJ whole genome shotgun (WGS) entry which is preliminary data.</text>
</comment>
<evidence type="ECO:0000313" key="14">
    <source>
        <dbReference type="Proteomes" id="UP001596109"/>
    </source>
</evidence>
<feature type="domain" description="Histidine kinase" evidence="11">
    <location>
        <begin position="429"/>
        <end position="641"/>
    </location>
</feature>
<feature type="domain" description="Histidine kinase" evidence="11">
    <location>
        <begin position="832"/>
        <end position="1002"/>
    </location>
</feature>
<feature type="transmembrane region" description="Helical" evidence="10">
    <location>
        <begin position="272"/>
        <end position="292"/>
    </location>
</feature>
<feature type="modified residue" description="4-aspartylphosphate" evidence="9">
    <location>
        <position position="725"/>
    </location>
</feature>
<dbReference type="SUPFAM" id="SSF49785">
    <property type="entry name" value="Galactose-binding domain-like"/>
    <property type="match status" value="1"/>
</dbReference>
<keyword evidence="10" id="KW-0472">Membrane</keyword>
<dbReference type="Gene3D" id="3.40.50.2300">
    <property type="match status" value="1"/>
</dbReference>
<feature type="transmembrane region" description="Helical" evidence="10">
    <location>
        <begin position="323"/>
        <end position="343"/>
    </location>
</feature>
<evidence type="ECO:0000256" key="7">
    <source>
        <dbReference type="ARBA" id="ARBA00022840"/>
    </source>
</evidence>
<dbReference type="SUPFAM" id="SSF55874">
    <property type="entry name" value="ATPase domain of HSP90 chaperone/DNA topoisomerase II/histidine kinase"/>
    <property type="match status" value="2"/>
</dbReference>
<protein>
    <recommendedName>
        <fullName evidence="2">histidine kinase</fullName>
        <ecNumber evidence="2">2.7.13.3</ecNumber>
    </recommendedName>
</protein>
<dbReference type="InterPro" id="IPR036097">
    <property type="entry name" value="HisK_dim/P_sf"/>
</dbReference>
<dbReference type="Gene3D" id="1.10.287.130">
    <property type="match status" value="1"/>
</dbReference>
<evidence type="ECO:0000256" key="2">
    <source>
        <dbReference type="ARBA" id="ARBA00012438"/>
    </source>
</evidence>
<evidence type="ECO:0000259" key="12">
    <source>
        <dbReference type="PROSITE" id="PS50110"/>
    </source>
</evidence>
<dbReference type="InterPro" id="IPR003661">
    <property type="entry name" value="HisK_dim/P_dom"/>
</dbReference>
<keyword evidence="10" id="KW-0812">Transmembrane</keyword>
<keyword evidence="7 13" id="KW-0067">ATP-binding</keyword>
<evidence type="ECO:0000256" key="6">
    <source>
        <dbReference type="ARBA" id="ARBA00022777"/>
    </source>
</evidence>
<dbReference type="SMART" id="SM00448">
    <property type="entry name" value="REC"/>
    <property type="match status" value="1"/>
</dbReference>
<evidence type="ECO:0000259" key="11">
    <source>
        <dbReference type="PROSITE" id="PS50109"/>
    </source>
</evidence>
<feature type="transmembrane region" description="Helical" evidence="10">
    <location>
        <begin position="299"/>
        <end position="317"/>
    </location>
</feature>
<dbReference type="PANTHER" id="PTHR43547">
    <property type="entry name" value="TWO-COMPONENT HISTIDINE KINASE"/>
    <property type="match status" value="1"/>
</dbReference>
<keyword evidence="4" id="KW-0808">Transferase</keyword>
<evidence type="ECO:0000256" key="1">
    <source>
        <dbReference type="ARBA" id="ARBA00000085"/>
    </source>
</evidence>
<dbReference type="InterPro" id="IPR001789">
    <property type="entry name" value="Sig_transdc_resp-reg_receiver"/>
</dbReference>
<keyword evidence="3 9" id="KW-0597">Phosphoprotein</keyword>
<comment type="catalytic activity">
    <reaction evidence="1">
        <text>ATP + protein L-histidine = ADP + protein N-phospho-L-histidine.</text>
        <dbReference type="EC" id="2.7.13.3"/>
    </reaction>
</comment>
<proteinExistence type="predicted"/>
<feature type="transmembrane region" description="Helical" evidence="10">
    <location>
        <begin position="12"/>
        <end position="32"/>
    </location>
</feature>
<reference evidence="14" key="1">
    <citation type="journal article" date="2019" name="Int. J. Syst. Evol. Microbiol.">
        <title>The Global Catalogue of Microorganisms (GCM) 10K type strain sequencing project: providing services to taxonomists for standard genome sequencing and annotation.</title>
        <authorList>
            <consortium name="The Broad Institute Genomics Platform"/>
            <consortium name="The Broad Institute Genome Sequencing Center for Infectious Disease"/>
            <person name="Wu L."/>
            <person name="Ma J."/>
        </authorList>
    </citation>
    <scope>NUCLEOTIDE SEQUENCE [LARGE SCALE GENOMIC DNA]</scope>
    <source>
        <strain evidence="14">CGMCC 4.1434</strain>
    </source>
</reference>
<feature type="transmembrane region" description="Helical" evidence="10">
    <location>
        <begin position="382"/>
        <end position="399"/>
    </location>
</feature>
<evidence type="ECO:0000313" key="13">
    <source>
        <dbReference type="EMBL" id="MFC5591732.1"/>
    </source>
</evidence>
<dbReference type="InterPro" id="IPR036890">
    <property type="entry name" value="HATPase_C_sf"/>
</dbReference>
<dbReference type="InterPro" id="IPR011006">
    <property type="entry name" value="CheY-like_superfamily"/>
</dbReference>
<keyword evidence="8" id="KW-0902">Two-component regulatory system</keyword>
<keyword evidence="14" id="KW-1185">Reference proteome</keyword>
<dbReference type="SUPFAM" id="SSF52172">
    <property type="entry name" value="CheY-like"/>
    <property type="match status" value="1"/>
</dbReference>
<evidence type="ECO:0000256" key="10">
    <source>
        <dbReference type="SAM" id="Phobius"/>
    </source>
</evidence>
<feature type="transmembrane region" description="Helical" evidence="10">
    <location>
        <begin position="497"/>
        <end position="514"/>
    </location>
</feature>
<dbReference type="InterPro" id="IPR003594">
    <property type="entry name" value="HATPase_dom"/>
</dbReference>
<dbReference type="Pfam" id="PF00072">
    <property type="entry name" value="Response_reg"/>
    <property type="match status" value="1"/>
</dbReference>
<dbReference type="PRINTS" id="PR00344">
    <property type="entry name" value="BCTRLSENSOR"/>
</dbReference>
<feature type="transmembrane region" description="Helical" evidence="10">
    <location>
        <begin position="204"/>
        <end position="225"/>
    </location>
</feature>
<evidence type="ECO:0000256" key="5">
    <source>
        <dbReference type="ARBA" id="ARBA00022741"/>
    </source>
</evidence>
<dbReference type="InterPro" id="IPR010559">
    <property type="entry name" value="Sig_transdc_His_kin_internal"/>
</dbReference>
<gene>
    <name evidence="13" type="ORF">ACFPRA_22865</name>
</gene>
<keyword evidence="10" id="KW-1133">Transmembrane helix</keyword>
<dbReference type="InterPro" id="IPR005467">
    <property type="entry name" value="His_kinase_dom"/>
</dbReference>
<keyword evidence="5" id="KW-0547">Nucleotide-binding</keyword>
<evidence type="ECO:0000256" key="9">
    <source>
        <dbReference type="PROSITE-ProRule" id="PRU00169"/>
    </source>
</evidence>
<keyword evidence="6" id="KW-0418">Kinase</keyword>
<organism evidence="13 14">
    <name type="scientific">Sporosarcina soli</name>
    <dbReference type="NCBI Taxonomy" id="334736"/>
    <lineage>
        <taxon>Bacteria</taxon>
        <taxon>Bacillati</taxon>
        <taxon>Bacillota</taxon>
        <taxon>Bacilli</taxon>
        <taxon>Bacillales</taxon>
        <taxon>Caryophanaceae</taxon>
        <taxon>Sporosarcina</taxon>
    </lineage>
</organism>
<dbReference type="GO" id="GO:0005524">
    <property type="term" value="F:ATP binding"/>
    <property type="evidence" value="ECO:0007669"/>
    <property type="project" value="UniProtKB-KW"/>
</dbReference>